<dbReference type="Proteomes" id="UP001328733">
    <property type="component" value="Unassembled WGS sequence"/>
</dbReference>
<gene>
    <name evidence="1" type="ORF">V0288_03690</name>
</gene>
<evidence type="ECO:0000313" key="1">
    <source>
        <dbReference type="EMBL" id="MEG3436211.1"/>
    </source>
</evidence>
<comment type="caution">
    <text evidence="1">The sequence shown here is derived from an EMBL/GenBank/DDBJ whole genome shotgun (WGS) entry which is preliminary data.</text>
</comment>
<sequence>MSIFKYKVIYIYFNGGALGRTRFLWSIEPLLYKLAGVKIVVMAYGGDVQDMSRSPNLLFKHVMGIDYPLHGRLRQKIARKIDLWTRYADHVISGCEWVDYMYHWDTLMLAHFSIDTERWRPIPTPEIETGSKTFKILHAPNHRAIKGTRYFIDAVEQLQAEGFNVELILMEKVPNQEIQKMMATVDVVADQLVVGWYAMFALEAMAMEKPVLCYLRDDLKELYITAGLVKPDEIPIINCAPLTVKEQIRNLINHPERLSAIKKRSREFVLTHHSLESIGKVFSSINRSIEIFPSLSPPNL</sequence>
<evidence type="ECO:0000313" key="2">
    <source>
        <dbReference type="Proteomes" id="UP001328733"/>
    </source>
</evidence>
<dbReference type="AlphaFoldDB" id="A0AAW9QN96"/>
<dbReference type="RefSeq" id="WP_332863667.1">
    <property type="nucleotide sequence ID" value="NZ_JBAFSM010000004.1"/>
</dbReference>
<name>A0AAW9QN96_9CHRO</name>
<evidence type="ECO:0008006" key="3">
    <source>
        <dbReference type="Google" id="ProtNLM"/>
    </source>
</evidence>
<reference evidence="1 2" key="1">
    <citation type="submission" date="2024-01" db="EMBL/GenBank/DDBJ databases">
        <title>Genomic insights into the taxonomy and metabolism of the cyanobacterium Pannus brasiliensis CCIBt3594.</title>
        <authorList>
            <person name="Machado M."/>
            <person name="Botero N.B."/>
            <person name="Andreote A.P.D."/>
            <person name="Feitosa A.M.T."/>
            <person name="Popin R."/>
            <person name="Sivonen K."/>
            <person name="Fiore M.F."/>
        </authorList>
    </citation>
    <scope>NUCLEOTIDE SEQUENCE [LARGE SCALE GENOMIC DNA]</scope>
    <source>
        <strain evidence="1 2">CCIBt3594</strain>
    </source>
</reference>
<dbReference type="SUPFAM" id="SSF53756">
    <property type="entry name" value="UDP-Glycosyltransferase/glycogen phosphorylase"/>
    <property type="match status" value="1"/>
</dbReference>
<proteinExistence type="predicted"/>
<dbReference type="Gene3D" id="3.40.50.2000">
    <property type="entry name" value="Glycogen Phosphorylase B"/>
    <property type="match status" value="1"/>
</dbReference>
<dbReference type="EMBL" id="JBAFSM010000004">
    <property type="protein sequence ID" value="MEG3436211.1"/>
    <property type="molecule type" value="Genomic_DNA"/>
</dbReference>
<accession>A0AAW9QN96</accession>
<keyword evidence="2" id="KW-1185">Reference proteome</keyword>
<protein>
    <recommendedName>
        <fullName evidence="3">Glycosyltransferase</fullName>
    </recommendedName>
</protein>
<organism evidence="1 2">
    <name type="scientific">Pannus brasiliensis CCIBt3594</name>
    <dbReference type="NCBI Taxonomy" id="1427578"/>
    <lineage>
        <taxon>Bacteria</taxon>
        <taxon>Bacillati</taxon>
        <taxon>Cyanobacteriota</taxon>
        <taxon>Cyanophyceae</taxon>
        <taxon>Oscillatoriophycideae</taxon>
        <taxon>Chroococcales</taxon>
        <taxon>Microcystaceae</taxon>
        <taxon>Pannus</taxon>
    </lineage>
</organism>